<evidence type="ECO:0000313" key="3">
    <source>
        <dbReference type="Proteomes" id="UP000577362"/>
    </source>
</evidence>
<dbReference type="InterPro" id="IPR016040">
    <property type="entry name" value="NAD(P)-bd_dom"/>
</dbReference>
<dbReference type="SUPFAM" id="SSF51735">
    <property type="entry name" value="NAD(P)-binding Rossmann-fold domains"/>
    <property type="match status" value="1"/>
</dbReference>
<dbReference type="Gene3D" id="3.90.25.10">
    <property type="entry name" value="UDP-galactose 4-epimerase, domain 1"/>
    <property type="match status" value="1"/>
</dbReference>
<dbReference type="Gene3D" id="3.40.50.720">
    <property type="entry name" value="NAD(P)-binding Rossmann-like Domain"/>
    <property type="match status" value="1"/>
</dbReference>
<accession>A0A840C7C8</accession>
<feature type="domain" description="NAD(P)-binding" evidence="1">
    <location>
        <begin position="8"/>
        <end position="188"/>
    </location>
</feature>
<gene>
    <name evidence="2" type="ORF">GGR16_004539</name>
</gene>
<evidence type="ECO:0000313" key="2">
    <source>
        <dbReference type="EMBL" id="MBB4019488.1"/>
    </source>
</evidence>
<sequence length="296" mass="32002">MTKILVTGATGNIGRMTLNHLLNRVPANDIVGLARDPAKAADLTAKGIEIRQGDYFDYEGLVRAFTGIDKVMLVSATAFTDRNTQHENVINAARQAGVRHIVYMPVIHKTGSAFSLPQVTEEDLFVEERLKTSGLIYTLVRHPPFLENVPSYVGGNALEKGVRTPAGAGRAGYACRDDLAEAHAVVLSEDGHENKTYSLYGDPSVSFPDVAQILSEISGRPVPFNAVSDQEYIANLMAAGLPEPAAGFVLLWVHGVNAGEWDGQTGDLEKLLGRKPTTPAEFLRASYAARQLETET</sequence>
<name>A0A840C7C8_9HYPH</name>
<dbReference type="PANTHER" id="PTHR47129">
    <property type="entry name" value="QUINONE OXIDOREDUCTASE 2"/>
    <property type="match status" value="1"/>
</dbReference>
<dbReference type="EC" id="1.6.5.2" evidence="2"/>
<dbReference type="InterPro" id="IPR052718">
    <property type="entry name" value="NmrA-type_oxidoreductase"/>
</dbReference>
<keyword evidence="2" id="KW-0560">Oxidoreductase</keyword>
<protein>
    <submittedName>
        <fullName evidence="2">NAD(P)H dehydrogenase (Quinone)</fullName>
        <ecNumber evidence="2">1.6.5.2</ecNumber>
    </submittedName>
</protein>
<keyword evidence="3" id="KW-1185">Reference proteome</keyword>
<comment type="caution">
    <text evidence="2">The sequence shown here is derived from an EMBL/GenBank/DDBJ whole genome shotgun (WGS) entry which is preliminary data.</text>
</comment>
<reference evidence="2 3" key="1">
    <citation type="submission" date="2020-08" db="EMBL/GenBank/DDBJ databases">
        <title>Genomic Encyclopedia of Type Strains, Phase IV (KMG-IV): sequencing the most valuable type-strain genomes for metagenomic binning, comparative biology and taxonomic classification.</title>
        <authorList>
            <person name="Goeker M."/>
        </authorList>
    </citation>
    <scope>NUCLEOTIDE SEQUENCE [LARGE SCALE GENOMIC DNA]</scope>
    <source>
        <strain evidence="2 3">DSM 103737</strain>
    </source>
</reference>
<dbReference type="EMBL" id="JACIEN010000007">
    <property type="protein sequence ID" value="MBB4019488.1"/>
    <property type="molecule type" value="Genomic_DNA"/>
</dbReference>
<dbReference type="RefSeq" id="WP_183318279.1">
    <property type="nucleotide sequence ID" value="NZ_JACIEN010000007.1"/>
</dbReference>
<dbReference type="GO" id="GO:0003955">
    <property type="term" value="F:NAD(P)H dehydrogenase (quinone) activity"/>
    <property type="evidence" value="ECO:0007669"/>
    <property type="project" value="UniProtKB-EC"/>
</dbReference>
<dbReference type="Pfam" id="PF13460">
    <property type="entry name" value="NAD_binding_10"/>
    <property type="match status" value="1"/>
</dbReference>
<dbReference type="Proteomes" id="UP000577362">
    <property type="component" value="Unassembled WGS sequence"/>
</dbReference>
<proteinExistence type="predicted"/>
<evidence type="ECO:0000259" key="1">
    <source>
        <dbReference type="Pfam" id="PF13460"/>
    </source>
</evidence>
<dbReference type="CDD" id="cd05269">
    <property type="entry name" value="TMR_SDR_a"/>
    <property type="match status" value="1"/>
</dbReference>
<dbReference type="PANTHER" id="PTHR47129:SF1">
    <property type="entry name" value="NMRA-LIKE DOMAIN-CONTAINING PROTEIN"/>
    <property type="match status" value="1"/>
</dbReference>
<organism evidence="2 3">
    <name type="scientific">Chelatococcus caeni</name>
    <dbReference type="NCBI Taxonomy" id="1348468"/>
    <lineage>
        <taxon>Bacteria</taxon>
        <taxon>Pseudomonadati</taxon>
        <taxon>Pseudomonadota</taxon>
        <taxon>Alphaproteobacteria</taxon>
        <taxon>Hyphomicrobiales</taxon>
        <taxon>Chelatococcaceae</taxon>
        <taxon>Chelatococcus</taxon>
    </lineage>
</organism>
<dbReference type="AlphaFoldDB" id="A0A840C7C8"/>
<dbReference type="InterPro" id="IPR036291">
    <property type="entry name" value="NAD(P)-bd_dom_sf"/>
</dbReference>